<evidence type="ECO:0000256" key="7">
    <source>
        <dbReference type="ARBA" id="ARBA00023237"/>
    </source>
</evidence>
<evidence type="ECO:0000256" key="5">
    <source>
        <dbReference type="ARBA" id="ARBA00022692"/>
    </source>
</evidence>
<proteinExistence type="inferred from homology"/>
<dbReference type="GO" id="GO:0015288">
    <property type="term" value="F:porin activity"/>
    <property type="evidence" value="ECO:0007669"/>
    <property type="project" value="TreeGrafter"/>
</dbReference>
<keyword evidence="9" id="KW-1133">Transmembrane helix</keyword>
<feature type="coiled-coil region" evidence="8">
    <location>
        <begin position="146"/>
        <end position="243"/>
    </location>
</feature>
<evidence type="ECO:0000256" key="2">
    <source>
        <dbReference type="ARBA" id="ARBA00007613"/>
    </source>
</evidence>
<dbReference type="STRING" id="1123029.SAMN02745172_00064"/>
<feature type="transmembrane region" description="Helical" evidence="9">
    <location>
        <begin position="21"/>
        <end position="43"/>
    </location>
</feature>
<comment type="similarity">
    <text evidence="2">Belongs to the outer membrane factor (OMF) (TC 1.B.17) family.</text>
</comment>
<dbReference type="NCBIfam" id="TIGR01844">
    <property type="entry name" value="type_I_sec_TolC"/>
    <property type="match status" value="1"/>
</dbReference>
<dbReference type="Pfam" id="PF02321">
    <property type="entry name" value="OEP"/>
    <property type="match status" value="2"/>
</dbReference>
<dbReference type="GO" id="GO:0015562">
    <property type="term" value="F:efflux transmembrane transporter activity"/>
    <property type="evidence" value="ECO:0007669"/>
    <property type="project" value="InterPro"/>
</dbReference>
<dbReference type="Proteomes" id="UP000186406">
    <property type="component" value="Unassembled WGS sequence"/>
</dbReference>
<evidence type="ECO:0000313" key="11">
    <source>
        <dbReference type="Proteomes" id="UP000186406"/>
    </source>
</evidence>
<keyword evidence="4" id="KW-1134">Transmembrane beta strand</keyword>
<name>A0A1M7Z557_9HYPH</name>
<dbReference type="GO" id="GO:1990281">
    <property type="term" value="C:efflux pump complex"/>
    <property type="evidence" value="ECO:0007669"/>
    <property type="project" value="TreeGrafter"/>
</dbReference>
<dbReference type="SUPFAM" id="SSF56954">
    <property type="entry name" value="Outer membrane efflux proteins (OEP)"/>
    <property type="match status" value="1"/>
</dbReference>
<dbReference type="InterPro" id="IPR010130">
    <property type="entry name" value="T1SS_OMP_TolC"/>
</dbReference>
<reference evidence="10 11" key="1">
    <citation type="submission" date="2016-12" db="EMBL/GenBank/DDBJ databases">
        <authorList>
            <person name="Song W.-J."/>
            <person name="Kurnit D.M."/>
        </authorList>
    </citation>
    <scope>NUCLEOTIDE SEQUENCE [LARGE SCALE GENOMIC DNA]</scope>
    <source>
        <strain evidence="10 11">DSM 19599</strain>
    </source>
</reference>
<dbReference type="PANTHER" id="PTHR30026:SF22">
    <property type="entry name" value="OUTER MEMBRANE EFFLUX PROTEIN"/>
    <property type="match status" value="1"/>
</dbReference>
<accession>A0A1M7Z557</accession>
<evidence type="ECO:0000256" key="6">
    <source>
        <dbReference type="ARBA" id="ARBA00023136"/>
    </source>
</evidence>
<keyword evidence="8" id="KW-0175">Coiled coil</keyword>
<keyword evidence="6 9" id="KW-0472">Membrane</keyword>
<dbReference type="AlphaFoldDB" id="A0A1M7Z557"/>
<evidence type="ECO:0000256" key="4">
    <source>
        <dbReference type="ARBA" id="ARBA00022452"/>
    </source>
</evidence>
<keyword evidence="7" id="KW-0998">Cell outer membrane</keyword>
<evidence type="ECO:0000313" key="10">
    <source>
        <dbReference type="EMBL" id="SHO59786.1"/>
    </source>
</evidence>
<keyword evidence="5 9" id="KW-0812">Transmembrane</keyword>
<dbReference type="RefSeq" id="WP_084563701.1">
    <property type="nucleotide sequence ID" value="NZ_FRXO01000001.1"/>
</dbReference>
<organism evidence="10 11">
    <name type="scientific">Pseudoxanthobacter soli DSM 19599</name>
    <dbReference type="NCBI Taxonomy" id="1123029"/>
    <lineage>
        <taxon>Bacteria</taxon>
        <taxon>Pseudomonadati</taxon>
        <taxon>Pseudomonadota</taxon>
        <taxon>Alphaproteobacteria</taxon>
        <taxon>Hyphomicrobiales</taxon>
        <taxon>Segnochrobactraceae</taxon>
        <taxon>Pseudoxanthobacter</taxon>
    </lineage>
</organism>
<dbReference type="EMBL" id="FRXO01000001">
    <property type="protein sequence ID" value="SHO59786.1"/>
    <property type="molecule type" value="Genomic_DNA"/>
</dbReference>
<sequence length="494" mass="52145">MGRSSGRRSGALATGLSPQTVVAGGIFSGAGSLLGVAALAFSLGCGTASAQSFADALASAYNTNPTLNSARAQARATDEGVPQALSGYRPTISGSISGSANGNYNTSYNQGYAGTNLAMNGSNYPISVGLTLTQPLFRGFQTQNSVRQAEAAVLAQREQLRDTEQAVLNNAAAAYMNVIQQQALVELQQSNLDFLNQQLKSSEERFKVGEGTNTDVAQSQASAAQAQANVNAAKANLNAAQATFRQIIGIQPKKLSSKQIGLTLRPKTLAAALTFAQSHHPAIRAAVNNVDVAAFNVKVLEGQVLPQVNLQAGVNRAYNFAYGNTTQSTRQQDSAQIGINVNIPIYTAGMVSSKVRQAKEQLGYSQVQVDLYRDQVRQSVVAAWGNLEAAEASIFAARTAVVANQLAVNGVVEEQKVGQATTLDVLQQQSNLVQARTTLVQAEYQQAVAFYTLLAAVGVLDAESLRLPVSVYKPTQHYDAVRGKWAGMTTPDGR</sequence>
<dbReference type="Gene3D" id="1.20.1600.10">
    <property type="entry name" value="Outer membrane efflux proteins (OEP)"/>
    <property type="match status" value="1"/>
</dbReference>
<evidence type="ECO:0000256" key="9">
    <source>
        <dbReference type="SAM" id="Phobius"/>
    </source>
</evidence>
<keyword evidence="3" id="KW-0813">Transport</keyword>
<dbReference type="InterPro" id="IPR003423">
    <property type="entry name" value="OMP_efflux"/>
</dbReference>
<evidence type="ECO:0000256" key="8">
    <source>
        <dbReference type="SAM" id="Coils"/>
    </source>
</evidence>
<dbReference type="InterPro" id="IPR051906">
    <property type="entry name" value="TolC-like"/>
</dbReference>
<dbReference type="GO" id="GO:0009279">
    <property type="term" value="C:cell outer membrane"/>
    <property type="evidence" value="ECO:0007669"/>
    <property type="project" value="UniProtKB-SubCell"/>
</dbReference>
<dbReference type="PANTHER" id="PTHR30026">
    <property type="entry name" value="OUTER MEMBRANE PROTEIN TOLC"/>
    <property type="match status" value="1"/>
</dbReference>
<evidence type="ECO:0000256" key="3">
    <source>
        <dbReference type="ARBA" id="ARBA00022448"/>
    </source>
</evidence>
<gene>
    <name evidence="10" type="ORF">SAMN02745172_00064</name>
</gene>
<protein>
    <submittedName>
        <fullName evidence="10">Outer membrane protein</fullName>
    </submittedName>
</protein>
<dbReference type="OrthoDB" id="9789368at2"/>
<keyword evidence="11" id="KW-1185">Reference proteome</keyword>
<comment type="subcellular location">
    <subcellularLocation>
        <location evidence="1">Cell outer membrane</location>
    </subcellularLocation>
</comment>
<evidence type="ECO:0000256" key="1">
    <source>
        <dbReference type="ARBA" id="ARBA00004442"/>
    </source>
</evidence>